<dbReference type="InterPro" id="IPR008144">
    <property type="entry name" value="Guanylate_kin-like_dom"/>
</dbReference>
<dbReference type="PROSITE" id="PS50106">
    <property type="entry name" value="PDZ"/>
    <property type="match status" value="1"/>
</dbReference>
<evidence type="ECO:0000256" key="3">
    <source>
        <dbReference type="PROSITE-ProRule" id="PRU00192"/>
    </source>
</evidence>
<dbReference type="CDD" id="cd00071">
    <property type="entry name" value="GMPK"/>
    <property type="match status" value="1"/>
</dbReference>
<dbReference type="PROSITE" id="PS00856">
    <property type="entry name" value="GUANYLATE_KINASE_1"/>
    <property type="match status" value="1"/>
</dbReference>
<protein>
    <submittedName>
        <fullName evidence="8">MAGUK p55 subfamily member 7</fullName>
    </submittedName>
</protein>
<sequence length="475" mass="53456">LSELVESLLYEWEESAPPSNAIQQLVSLLCKALFFAHDKIATRSYTPELPEIPFEVDDDDGIAIKIVRLVKANEALGATIKCDTNGSVFIARIIAGGVADRSGCVQVGDRVMEVNGNPVTGMKPSDIVKLLSTGNGSVTFKLIPTDIPTTIDYAEKRYVRSLVDYSSNKDTMHPCPEAALSFTRGEILELIVTDDEHWWQARSFGYGAFASSESVERKVGLIPSELLYEKRRALRDSTRNSMRRTSKNMMYESVVKLAPARLNQRPIILIGPPGVGRNELRKRLIMKNGERYATTVPHTSRPPRIHEIDGVDYYFVSRSEMEKDIRQGKYLEFGEYRGNLYGTLADSVLAVMKQGRVPVLNPHHLALRILRSSMFRPFIVFVKPPSLEQLTETRSHSKLRLVGNKLKKNGSGIFAQGCTDFEQMIATSEQLWQLYGHYFDAIIENGNIDQAFCHLCQFVDKLDTESTWVPSDWAE</sequence>
<reference evidence="8" key="1">
    <citation type="submission" date="2017-02" db="UniProtKB">
        <authorList>
            <consortium name="WormBaseParasite"/>
        </authorList>
    </citation>
    <scope>IDENTIFICATION</scope>
</reference>
<proteinExistence type="inferred from homology"/>
<feature type="domain" description="SH3" evidence="4">
    <location>
        <begin position="154"/>
        <end position="232"/>
    </location>
</feature>
<evidence type="ECO:0000256" key="1">
    <source>
        <dbReference type="ARBA" id="ARBA00007014"/>
    </source>
</evidence>
<feature type="domain" description="PDZ" evidence="6">
    <location>
        <begin position="66"/>
        <end position="146"/>
    </location>
</feature>
<dbReference type="InterPro" id="IPR008145">
    <property type="entry name" value="GK/Ca_channel_bsu"/>
</dbReference>
<evidence type="ECO:0000313" key="7">
    <source>
        <dbReference type="Proteomes" id="UP000038040"/>
    </source>
</evidence>
<evidence type="ECO:0000259" key="4">
    <source>
        <dbReference type="PROSITE" id="PS50002"/>
    </source>
</evidence>
<dbReference type="InterPro" id="IPR050716">
    <property type="entry name" value="MAGUK"/>
</dbReference>
<dbReference type="Pfam" id="PF00625">
    <property type="entry name" value="Guanylate_kin"/>
    <property type="match status" value="1"/>
</dbReference>
<dbReference type="SMART" id="SM00072">
    <property type="entry name" value="GuKc"/>
    <property type="match status" value="1"/>
</dbReference>
<accession>A0A0N4UIY9</accession>
<dbReference type="Gene3D" id="2.30.30.40">
    <property type="entry name" value="SH3 Domains"/>
    <property type="match status" value="1"/>
</dbReference>
<dbReference type="InterPro" id="IPR001452">
    <property type="entry name" value="SH3_domain"/>
</dbReference>
<dbReference type="Gene3D" id="3.40.50.300">
    <property type="entry name" value="P-loop containing nucleotide triphosphate hydrolases"/>
    <property type="match status" value="1"/>
</dbReference>
<dbReference type="Gene3D" id="2.30.42.10">
    <property type="match status" value="1"/>
</dbReference>
<dbReference type="SUPFAM" id="SSF50156">
    <property type="entry name" value="PDZ domain-like"/>
    <property type="match status" value="1"/>
</dbReference>
<keyword evidence="2 3" id="KW-0728">SH3 domain</keyword>
<dbReference type="Proteomes" id="UP000038040">
    <property type="component" value="Unplaced"/>
</dbReference>
<dbReference type="PANTHER" id="PTHR23122">
    <property type="entry name" value="MEMBRANE-ASSOCIATED GUANYLATE KINASE MAGUK"/>
    <property type="match status" value="1"/>
</dbReference>
<dbReference type="SUPFAM" id="SSF50044">
    <property type="entry name" value="SH3-domain"/>
    <property type="match status" value="1"/>
</dbReference>
<dbReference type="InterPro" id="IPR036034">
    <property type="entry name" value="PDZ_sf"/>
</dbReference>
<dbReference type="WBParaSite" id="DME_0000759301-mRNA-1">
    <property type="protein sequence ID" value="DME_0000759301-mRNA-1"/>
    <property type="gene ID" value="DME_0000759301"/>
</dbReference>
<dbReference type="AlphaFoldDB" id="A0A0N4UIY9"/>
<dbReference type="SMART" id="SM00326">
    <property type="entry name" value="SH3"/>
    <property type="match status" value="1"/>
</dbReference>
<dbReference type="InterPro" id="IPR036028">
    <property type="entry name" value="SH3-like_dom_sf"/>
</dbReference>
<evidence type="ECO:0000313" key="8">
    <source>
        <dbReference type="WBParaSite" id="DME_0000759301-mRNA-1"/>
    </source>
</evidence>
<dbReference type="SMART" id="SM00228">
    <property type="entry name" value="PDZ"/>
    <property type="match status" value="1"/>
</dbReference>
<comment type="similarity">
    <text evidence="1">Belongs to the MAGUK family.</text>
</comment>
<dbReference type="PROSITE" id="PS50052">
    <property type="entry name" value="GUANYLATE_KINASE_2"/>
    <property type="match status" value="1"/>
</dbReference>
<dbReference type="InterPro" id="IPR001478">
    <property type="entry name" value="PDZ"/>
</dbReference>
<evidence type="ECO:0000259" key="6">
    <source>
        <dbReference type="PROSITE" id="PS50106"/>
    </source>
</evidence>
<evidence type="ECO:0000259" key="5">
    <source>
        <dbReference type="PROSITE" id="PS50052"/>
    </source>
</evidence>
<dbReference type="InterPro" id="IPR027417">
    <property type="entry name" value="P-loop_NTPase"/>
</dbReference>
<dbReference type="SUPFAM" id="SSF52540">
    <property type="entry name" value="P-loop containing nucleoside triphosphate hydrolases"/>
    <property type="match status" value="1"/>
</dbReference>
<organism evidence="7 8">
    <name type="scientific">Dracunculus medinensis</name>
    <name type="common">Guinea worm</name>
    <dbReference type="NCBI Taxonomy" id="318479"/>
    <lineage>
        <taxon>Eukaryota</taxon>
        <taxon>Metazoa</taxon>
        <taxon>Ecdysozoa</taxon>
        <taxon>Nematoda</taxon>
        <taxon>Chromadorea</taxon>
        <taxon>Rhabditida</taxon>
        <taxon>Spirurina</taxon>
        <taxon>Dracunculoidea</taxon>
        <taxon>Dracunculidae</taxon>
        <taxon>Dracunculus</taxon>
    </lineage>
</organism>
<dbReference type="InterPro" id="IPR020590">
    <property type="entry name" value="Guanylate_kinase_CS"/>
</dbReference>
<dbReference type="PROSITE" id="PS50002">
    <property type="entry name" value="SH3"/>
    <property type="match status" value="1"/>
</dbReference>
<feature type="domain" description="Guanylate kinase-like" evidence="5">
    <location>
        <begin position="264"/>
        <end position="460"/>
    </location>
</feature>
<name>A0A0N4UIY9_DRAME</name>
<dbReference type="Pfam" id="PF00595">
    <property type="entry name" value="PDZ"/>
    <property type="match status" value="1"/>
</dbReference>
<evidence type="ECO:0000256" key="2">
    <source>
        <dbReference type="ARBA" id="ARBA00022443"/>
    </source>
</evidence>